<keyword evidence="3" id="KW-0813">Transport</keyword>
<dbReference type="InterPro" id="IPR051045">
    <property type="entry name" value="TonB-dependent_transducer"/>
</dbReference>
<keyword evidence="6 10" id="KW-0812">Transmembrane</keyword>
<keyword evidence="8 10" id="KW-1133">Transmembrane helix</keyword>
<evidence type="ECO:0000256" key="7">
    <source>
        <dbReference type="ARBA" id="ARBA00022927"/>
    </source>
</evidence>
<dbReference type="RefSeq" id="WP_014223216.1">
    <property type="nucleotide sequence ID" value="NZ_LWBO01000001.1"/>
</dbReference>
<keyword evidence="13" id="KW-1185">Reference proteome</keyword>
<evidence type="ECO:0000256" key="9">
    <source>
        <dbReference type="ARBA" id="ARBA00023136"/>
    </source>
</evidence>
<dbReference type="NCBIfam" id="TIGR01352">
    <property type="entry name" value="tonB_Cterm"/>
    <property type="match status" value="1"/>
</dbReference>
<dbReference type="InterPro" id="IPR037682">
    <property type="entry name" value="TonB_C"/>
</dbReference>
<comment type="caution">
    <text evidence="12">The sequence shown here is derived from an EMBL/GenBank/DDBJ whole genome shotgun (WGS) entry which is preliminary data.</text>
</comment>
<evidence type="ECO:0000313" key="13">
    <source>
        <dbReference type="Proteomes" id="UP000192277"/>
    </source>
</evidence>
<dbReference type="Gene3D" id="3.30.1150.10">
    <property type="match status" value="1"/>
</dbReference>
<evidence type="ECO:0000256" key="1">
    <source>
        <dbReference type="ARBA" id="ARBA00004383"/>
    </source>
</evidence>
<evidence type="ECO:0000256" key="8">
    <source>
        <dbReference type="ARBA" id="ARBA00022989"/>
    </source>
</evidence>
<feature type="transmembrane region" description="Helical" evidence="10">
    <location>
        <begin position="36"/>
        <end position="57"/>
    </location>
</feature>
<name>A0ABX3P6Z5_9BACT</name>
<keyword evidence="9 10" id="KW-0472">Membrane</keyword>
<keyword evidence="5" id="KW-0997">Cell inner membrane</keyword>
<dbReference type="Pfam" id="PF03544">
    <property type="entry name" value="TonB_C"/>
    <property type="match status" value="1"/>
</dbReference>
<keyword evidence="4" id="KW-1003">Cell membrane</keyword>
<evidence type="ECO:0000256" key="5">
    <source>
        <dbReference type="ARBA" id="ARBA00022519"/>
    </source>
</evidence>
<feature type="domain" description="TonB C-terminal" evidence="11">
    <location>
        <begin position="186"/>
        <end position="277"/>
    </location>
</feature>
<dbReference type="SUPFAM" id="SSF74653">
    <property type="entry name" value="TolA/TonB C-terminal domain"/>
    <property type="match status" value="1"/>
</dbReference>
<evidence type="ECO:0000256" key="10">
    <source>
        <dbReference type="SAM" id="Phobius"/>
    </source>
</evidence>
<protein>
    <submittedName>
        <fullName evidence="12">Energy transducer TonB</fullName>
    </submittedName>
</protein>
<organism evidence="12 13">
    <name type="scientific">Niastella koreensis</name>
    <dbReference type="NCBI Taxonomy" id="354356"/>
    <lineage>
        <taxon>Bacteria</taxon>
        <taxon>Pseudomonadati</taxon>
        <taxon>Bacteroidota</taxon>
        <taxon>Chitinophagia</taxon>
        <taxon>Chitinophagales</taxon>
        <taxon>Chitinophagaceae</taxon>
        <taxon>Niastella</taxon>
    </lineage>
</organism>
<accession>A0ABX3P6Z5</accession>
<evidence type="ECO:0000256" key="6">
    <source>
        <dbReference type="ARBA" id="ARBA00022692"/>
    </source>
</evidence>
<dbReference type="Proteomes" id="UP000192277">
    <property type="component" value="Unassembled WGS sequence"/>
</dbReference>
<dbReference type="InterPro" id="IPR006260">
    <property type="entry name" value="TonB/TolA_C"/>
</dbReference>
<proteinExistence type="inferred from homology"/>
<dbReference type="PANTHER" id="PTHR33446:SF2">
    <property type="entry name" value="PROTEIN TONB"/>
    <property type="match status" value="1"/>
</dbReference>
<sequence>MESSTILTADVLDILFEGRNKDYGAYDLRRTYRKRLTVSITVMLSMICMLFIGFAFAGKKTKIDPVFDTKEITLSSVKTPDKPVELPPPPVKTPAAPAQMKTIADVVPKIVPDNQVKPEEMPPVNDDLENVKIGNVTNPNGADDDGTVTGPIGDGVVKGLIEQPQKADEEEDGIVLKVEIESEYPGGPSAWVRFLKKSLNYPQDAIENGVQGAVVVQFIVDKEGNVSEVQAVSGPEDLRAEAVRVIKRSGKWTPAIQNGHKVKSYKRQPIGFQLASE</sequence>
<comment type="subcellular location">
    <subcellularLocation>
        <location evidence="1">Cell inner membrane</location>
        <topology evidence="1">Single-pass membrane protein</topology>
        <orientation evidence="1">Periplasmic side</orientation>
    </subcellularLocation>
</comment>
<evidence type="ECO:0000256" key="2">
    <source>
        <dbReference type="ARBA" id="ARBA00006555"/>
    </source>
</evidence>
<keyword evidence="7" id="KW-0653">Protein transport</keyword>
<evidence type="ECO:0000313" key="12">
    <source>
        <dbReference type="EMBL" id="OQP55592.1"/>
    </source>
</evidence>
<evidence type="ECO:0000256" key="3">
    <source>
        <dbReference type="ARBA" id="ARBA00022448"/>
    </source>
</evidence>
<evidence type="ECO:0000256" key="4">
    <source>
        <dbReference type="ARBA" id="ARBA00022475"/>
    </source>
</evidence>
<gene>
    <name evidence="12" type="ORF">A4D02_04625</name>
</gene>
<dbReference type="EMBL" id="LWBO01000001">
    <property type="protein sequence ID" value="OQP55592.1"/>
    <property type="molecule type" value="Genomic_DNA"/>
</dbReference>
<comment type="similarity">
    <text evidence="2">Belongs to the TonB family.</text>
</comment>
<evidence type="ECO:0000259" key="11">
    <source>
        <dbReference type="PROSITE" id="PS52015"/>
    </source>
</evidence>
<dbReference type="PROSITE" id="PS52015">
    <property type="entry name" value="TONB_CTD"/>
    <property type="match status" value="1"/>
</dbReference>
<reference evidence="12 13" key="1">
    <citation type="submission" date="2016-04" db="EMBL/GenBank/DDBJ databases">
        <authorList>
            <person name="Chen L."/>
            <person name="Zhuang W."/>
            <person name="Wang G."/>
        </authorList>
    </citation>
    <scope>NUCLEOTIDE SEQUENCE [LARGE SCALE GENOMIC DNA]</scope>
    <source>
        <strain evidence="13">GR20</strain>
    </source>
</reference>
<dbReference type="PANTHER" id="PTHR33446">
    <property type="entry name" value="PROTEIN TONB-RELATED"/>
    <property type="match status" value="1"/>
</dbReference>